<name>A0ABT0PLL3_9GAMM</name>
<dbReference type="EMBL" id="JAMFLX010000079">
    <property type="protein sequence ID" value="MCL6272267.1"/>
    <property type="molecule type" value="Genomic_DNA"/>
</dbReference>
<dbReference type="RefSeq" id="WP_249701957.1">
    <property type="nucleotide sequence ID" value="NZ_JAMFLX010000079.1"/>
</dbReference>
<gene>
    <name evidence="1" type="ORF">M3P05_20315</name>
</gene>
<proteinExistence type="predicted"/>
<accession>A0ABT0PLL3</accession>
<organism evidence="1 2">
    <name type="scientific">Parendozoicomonas callyspongiae</name>
    <dbReference type="NCBI Taxonomy" id="2942213"/>
    <lineage>
        <taxon>Bacteria</taxon>
        <taxon>Pseudomonadati</taxon>
        <taxon>Pseudomonadota</taxon>
        <taxon>Gammaproteobacteria</taxon>
        <taxon>Oceanospirillales</taxon>
        <taxon>Endozoicomonadaceae</taxon>
        <taxon>Parendozoicomonas</taxon>
    </lineage>
</organism>
<sequence length="103" mass="11661">MVGGIAIINIGVKKHSGISLEYWMYSETPVPNIEREIARHIAEATFKNLCFPDGIYYYSDKITGLFNSSQMRLKIGAVTLLISSSDREVQMVMVFLELRIKDS</sequence>
<keyword evidence="2" id="KW-1185">Reference proteome</keyword>
<comment type="caution">
    <text evidence="1">The sequence shown here is derived from an EMBL/GenBank/DDBJ whole genome shotgun (WGS) entry which is preliminary data.</text>
</comment>
<evidence type="ECO:0000313" key="2">
    <source>
        <dbReference type="Proteomes" id="UP001203338"/>
    </source>
</evidence>
<reference evidence="1 2" key="1">
    <citation type="submission" date="2022-05" db="EMBL/GenBank/DDBJ databases">
        <authorList>
            <person name="Park J.-S."/>
        </authorList>
    </citation>
    <scope>NUCLEOTIDE SEQUENCE [LARGE SCALE GENOMIC DNA]</scope>
    <source>
        <strain evidence="1 2">2012CJ34-2</strain>
    </source>
</reference>
<protein>
    <submittedName>
        <fullName evidence="1">Uncharacterized protein</fullName>
    </submittedName>
</protein>
<dbReference type="Proteomes" id="UP001203338">
    <property type="component" value="Unassembled WGS sequence"/>
</dbReference>
<evidence type="ECO:0000313" key="1">
    <source>
        <dbReference type="EMBL" id="MCL6272267.1"/>
    </source>
</evidence>